<accession>A0ABQ5W629</accession>
<comment type="caution">
    <text evidence="2">The sequence shown here is derived from an EMBL/GenBank/DDBJ whole genome shotgun (WGS) entry which is preliminary data.</text>
</comment>
<evidence type="ECO:0000313" key="2">
    <source>
        <dbReference type="EMBL" id="GLQ55498.1"/>
    </source>
</evidence>
<feature type="compositionally biased region" description="Basic and acidic residues" evidence="1">
    <location>
        <begin position="151"/>
        <end position="162"/>
    </location>
</feature>
<gene>
    <name evidence="2" type="ORF">GCM10010862_27570</name>
</gene>
<name>A0ABQ5W629_9HYPH</name>
<proteinExistence type="predicted"/>
<sequence>MPHCCTPSESHQRRGRAHDHEDRHRHALENAGLRDVLARKEIVFGLEREPAQIESHPDVHRRADGQHCEDNDADEKPVLDRPGRLPRQRRDERCDPAGKDDEREAQRLPRARDQRPLERVSVTHQPGKQPVEIVADQQRQQDGDAKDEEVGDRGRHQGEKPGQRSIDAGESLIHETPATLAMVSCSRTAPDTGSKIRRQFNFTL</sequence>
<feature type="region of interest" description="Disordered" evidence="1">
    <location>
        <begin position="47"/>
        <end position="171"/>
    </location>
</feature>
<feature type="compositionally biased region" description="Basic and acidic residues" evidence="1">
    <location>
        <begin position="47"/>
        <end position="118"/>
    </location>
</feature>
<dbReference type="Proteomes" id="UP001156691">
    <property type="component" value="Unassembled WGS sequence"/>
</dbReference>
<evidence type="ECO:0000313" key="3">
    <source>
        <dbReference type="Proteomes" id="UP001156691"/>
    </source>
</evidence>
<reference evidence="3" key="1">
    <citation type="journal article" date="2019" name="Int. J. Syst. Evol. Microbiol.">
        <title>The Global Catalogue of Microorganisms (GCM) 10K type strain sequencing project: providing services to taxonomists for standard genome sequencing and annotation.</title>
        <authorList>
            <consortium name="The Broad Institute Genomics Platform"/>
            <consortium name="The Broad Institute Genome Sequencing Center for Infectious Disease"/>
            <person name="Wu L."/>
            <person name="Ma J."/>
        </authorList>
    </citation>
    <scope>NUCLEOTIDE SEQUENCE [LARGE SCALE GENOMIC DNA]</scope>
    <source>
        <strain evidence="3">NBRC 112416</strain>
    </source>
</reference>
<keyword evidence="3" id="KW-1185">Reference proteome</keyword>
<feature type="region of interest" description="Disordered" evidence="1">
    <location>
        <begin position="1"/>
        <end position="34"/>
    </location>
</feature>
<organism evidence="2 3">
    <name type="scientific">Devosia nitrariae</name>
    <dbReference type="NCBI Taxonomy" id="2071872"/>
    <lineage>
        <taxon>Bacteria</taxon>
        <taxon>Pseudomonadati</taxon>
        <taxon>Pseudomonadota</taxon>
        <taxon>Alphaproteobacteria</taxon>
        <taxon>Hyphomicrobiales</taxon>
        <taxon>Devosiaceae</taxon>
        <taxon>Devosia</taxon>
    </lineage>
</organism>
<feature type="compositionally biased region" description="Basic and acidic residues" evidence="1">
    <location>
        <begin position="18"/>
        <end position="28"/>
    </location>
</feature>
<dbReference type="EMBL" id="BSNS01000011">
    <property type="protein sequence ID" value="GLQ55498.1"/>
    <property type="molecule type" value="Genomic_DNA"/>
</dbReference>
<evidence type="ECO:0000256" key="1">
    <source>
        <dbReference type="SAM" id="MobiDB-lite"/>
    </source>
</evidence>
<protein>
    <submittedName>
        <fullName evidence="2">Uncharacterized protein</fullName>
    </submittedName>
</protein>